<dbReference type="Gramene" id="A02p02440.2_BraZ1">
    <property type="protein sequence ID" value="A02p02440.2_BraZ1.CDS.1"/>
    <property type="gene ID" value="A02g02440.2_BraZ1"/>
</dbReference>
<feature type="transmembrane region" description="Helical" evidence="1">
    <location>
        <begin position="24"/>
        <end position="57"/>
    </location>
</feature>
<reference evidence="2 3" key="1">
    <citation type="submission" date="2021-07" db="EMBL/GenBank/DDBJ databases">
        <authorList>
            <consortium name="Genoscope - CEA"/>
            <person name="William W."/>
        </authorList>
    </citation>
    <scope>NUCLEOTIDE SEQUENCE [LARGE SCALE GENOMIC DNA]</scope>
</reference>
<dbReference type="Proteomes" id="UP000694005">
    <property type="component" value="Chromosome A02"/>
</dbReference>
<proteinExistence type="predicted"/>
<dbReference type="AlphaFoldDB" id="A0A8D9LY36"/>
<evidence type="ECO:0000313" key="2">
    <source>
        <dbReference type="EMBL" id="CAG7891292.1"/>
    </source>
</evidence>
<protein>
    <submittedName>
        <fullName evidence="2">Uncharacterized protein</fullName>
    </submittedName>
</protein>
<gene>
    <name evidence="2" type="ORF">BRAPAZ1V2_A02P02440.2</name>
</gene>
<evidence type="ECO:0000313" key="3">
    <source>
        <dbReference type="Proteomes" id="UP000694005"/>
    </source>
</evidence>
<keyword evidence="1" id="KW-0472">Membrane</keyword>
<organism evidence="2 3">
    <name type="scientific">Brassica campestris</name>
    <name type="common">Field mustard</name>
    <dbReference type="NCBI Taxonomy" id="3711"/>
    <lineage>
        <taxon>Eukaryota</taxon>
        <taxon>Viridiplantae</taxon>
        <taxon>Streptophyta</taxon>
        <taxon>Embryophyta</taxon>
        <taxon>Tracheophyta</taxon>
        <taxon>Spermatophyta</taxon>
        <taxon>Magnoliopsida</taxon>
        <taxon>eudicotyledons</taxon>
        <taxon>Gunneridae</taxon>
        <taxon>Pentapetalae</taxon>
        <taxon>rosids</taxon>
        <taxon>malvids</taxon>
        <taxon>Brassicales</taxon>
        <taxon>Brassicaceae</taxon>
        <taxon>Brassiceae</taxon>
        <taxon>Brassica</taxon>
    </lineage>
</organism>
<name>A0A8D9LY36_BRACM</name>
<feature type="non-terminal residue" evidence="2">
    <location>
        <position position="74"/>
    </location>
</feature>
<evidence type="ECO:0000256" key="1">
    <source>
        <dbReference type="SAM" id="Phobius"/>
    </source>
</evidence>
<dbReference type="EMBL" id="LS974618">
    <property type="protein sequence ID" value="CAG7891292.1"/>
    <property type="molecule type" value="Genomic_DNA"/>
</dbReference>
<sequence>MVLKEMQQSHDSLWYQMLNLTLRFFLFSFVFVLLICLFCEGIIFVLILFSSLFYVLMDYQQIVFVRIYLMIVKL</sequence>
<keyword evidence="1" id="KW-0812">Transmembrane</keyword>
<keyword evidence="1" id="KW-1133">Transmembrane helix</keyword>
<accession>A0A8D9LY36</accession>